<dbReference type="EMBL" id="FZNY01000011">
    <property type="protein sequence ID" value="SNS33767.1"/>
    <property type="molecule type" value="Genomic_DNA"/>
</dbReference>
<organism evidence="1 2">
    <name type="scientific">Dokdonia pacifica</name>
    <dbReference type="NCBI Taxonomy" id="1627892"/>
    <lineage>
        <taxon>Bacteria</taxon>
        <taxon>Pseudomonadati</taxon>
        <taxon>Bacteroidota</taxon>
        <taxon>Flavobacteriia</taxon>
        <taxon>Flavobacteriales</taxon>
        <taxon>Flavobacteriaceae</taxon>
        <taxon>Dokdonia</taxon>
    </lineage>
</organism>
<reference evidence="1 2" key="1">
    <citation type="submission" date="2017-06" db="EMBL/GenBank/DDBJ databases">
        <authorList>
            <person name="Kim H.J."/>
            <person name="Triplett B.A."/>
        </authorList>
    </citation>
    <scope>NUCLEOTIDE SEQUENCE [LARGE SCALE GENOMIC DNA]</scope>
    <source>
        <strain evidence="1 2">DSM 25597</strain>
    </source>
</reference>
<name>A0A239DN30_9FLAO</name>
<dbReference type="Proteomes" id="UP000198379">
    <property type="component" value="Unassembled WGS sequence"/>
</dbReference>
<evidence type="ECO:0000313" key="1">
    <source>
        <dbReference type="EMBL" id="SNS33767.1"/>
    </source>
</evidence>
<keyword evidence="2" id="KW-1185">Reference proteome</keyword>
<dbReference type="RefSeq" id="WP_089373852.1">
    <property type="nucleotide sequence ID" value="NZ_BMEP01000008.1"/>
</dbReference>
<proteinExistence type="predicted"/>
<gene>
    <name evidence="1" type="ORF">SAMN06265376_111103</name>
</gene>
<evidence type="ECO:0000313" key="2">
    <source>
        <dbReference type="Proteomes" id="UP000198379"/>
    </source>
</evidence>
<dbReference type="AlphaFoldDB" id="A0A239DN30"/>
<accession>A0A239DN30</accession>
<sequence length="76" mass="8860">MSKIKNASDNIANRFFITEVDPTQSEFKELLEIKLGRKKKSGANRTLDLSSGNLFLENPLAQKNIFKRKRNLYRHH</sequence>
<protein>
    <submittedName>
        <fullName evidence="1">Uncharacterized protein</fullName>
    </submittedName>
</protein>